<evidence type="ECO:0000256" key="9">
    <source>
        <dbReference type="ARBA" id="ARBA00023180"/>
    </source>
</evidence>
<keyword evidence="7 11" id="KW-1133">Transmembrane helix</keyword>
<gene>
    <name evidence="12" type="ORF">Q7C36_018456</name>
</gene>
<dbReference type="PANTHER" id="PTHR19297">
    <property type="entry name" value="GLYCOSYLTRANSFERASE 14 FAMILY MEMBER"/>
    <property type="match status" value="1"/>
</dbReference>
<dbReference type="AlphaFoldDB" id="A0AA88S3M2"/>
<proteinExistence type="inferred from homology"/>
<keyword evidence="5 11" id="KW-0812">Transmembrane</keyword>
<protein>
    <recommendedName>
        <fullName evidence="14">Beta-1,3-galactosyl-O-glycosyl-glycoprotein beta-1,6-N-acetylglucosaminyltransferase 4</fullName>
    </recommendedName>
</protein>
<dbReference type="Proteomes" id="UP001187315">
    <property type="component" value="Unassembled WGS sequence"/>
</dbReference>
<dbReference type="GO" id="GO:0008375">
    <property type="term" value="F:acetylglucosaminyltransferase activity"/>
    <property type="evidence" value="ECO:0007669"/>
    <property type="project" value="TreeGrafter"/>
</dbReference>
<reference evidence="12" key="1">
    <citation type="submission" date="2023-08" db="EMBL/GenBank/DDBJ databases">
        <title>Pelteobagrus vachellii genome.</title>
        <authorList>
            <person name="Liu H."/>
        </authorList>
    </citation>
    <scope>NUCLEOTIDE SEQUENCE</scope>
    <source>
        <strain evidence="12">PRFRI_2022a</strain>
        <tissue evidence="12">Muscle</tissue>
    </source>
</reference>
<keyword evidence="9" id="KW-0325">Glycoprotein</keyword>
<keyword evidence="8 11" id="KW-0472">Membrane</keyword>
<evidence type="ECO:0000256" key="1">
    <source>
        <dbReference type="ARBA" id="ARBA00004323"/>
    </source>
</evidence>
<accession>A0AA88S3M2</accession>
<evidence type="ECO:0000256" key="11">
    <source>
        <dbReference type="SAM" id="Phobius"/>
    </source>
</evidence>
<feature type="transmembrane region" description="Helical" evidence="11">
    <location>
        <begin position="12"/>
        <end position="31"/>
    </location>
</feature>
<comment type="similarity">
    <text evidence="10">Belongs to the glycosyltransferase 14 family.</text>
</comment>
<evidence type="ECO:0000256" key="6">
    <source>
        <dbReference type="ARBA" id="ARBA00022968"/>
    </source>
</evidence>
<evidence type="ECO:0000256" key="7">
    <source>
        <dbReference type="ARBA" id="ARBA00022989"/>
    </source>
</evidence>
<sequence length="420" mass="48760">MKICFRLRNPGKQLLFLLLLIVVFCGLVIYVKVTDDDNDIKYNETTLTNIQWSFTEQNEINCSDIYEMDPVALGKSLKLRKKIPPMPNDKVIVNVTLDCEQFLAIRRYNEVQVSEQELNFPLAYSLVVHKDAYLVERLLRAIYAPHNIYCIHYDLKSASAFTEAIRGLARCIPNVFVASQLETVQYAGISRLRADLNCLSDLLNSKIHWRYAINLCGQDFPLRSNAELVSELKALKGMNMLETVRPSKYKEQRFTYHFRLKDVQFQYLASPVKTGEKKQPPPHNIEMFVGSAYFVLSREFVNFVHWSPLVKDFLTWSYDTYSPDEHFWATLIRIPGVPGEIKRSDPDISDLMSRTRLVKWQYLEGKLYPACTGVHVHSVCIYGSAELRWLLNDGHWFANKFDLKVDPVIVECLERNLIER</sequence>
<evidence type="ECO:0000256" key="10">
    <source>
        <dbReference type="ARBA" id="ARBA00038150"/>
    </source>
</evidence>
<keyword evidence="4" id="KW-0808">Transferase</keyword>
<comment type="subcellular location">
    <subcellularLocation>
        <location evidence="1">Golgi apparatus membrane</location>
        <topology evidence="1">Single-pass type II membrane protein</topology>
    </subcellularLocation>
</comment>
<evidence type="ECO:0000256" key="2">
    <source>
        <dbReference type="ARBA" id="ARBA00004922"/>
    </source>
</evidence>
<evidence type="ECO:0000256" key="8">
    <source>
        <dbReference type="ARBA" id="ARBA00023136"/>
    </source>
</evidence>
<keyword evidence="6" id="KW-0735">Signal-anchor</keyword>
<evidence type="ECO:0000313" key="13">
    <source>
        <dbReference type="Proteomes" id="UP001187315"/>
    </source>
</evidence>
<name>A0AA88S3M2_TACVA</name>
<comment type="pathway">
    <text evidence="2">Protein modification; protein glycosylation.</text>
</comment>
<dbReference type="EMBL" id="JAVHJS010000019">
    <property type="protein sequence ID" value="KAK2827530.1"/>
    <property type="molecule type" value="Genomic_DNA"/>
</dbReference>
<keyword evidence="13" id="KW-1185">Reference proteome</keyword>
<evidence type="ECO:0000256" key="4">
    <source>
        <dbReference type="ARBA" id="ARBA00022679"/>
    </source>
</evidence>
<evidence type="ECO:0008006" key="14">
    <source>
        <dbReference type="Google" id="ProtNLM"/>
    </source>
</evidence>
<dbReference type="InterPro" id="IPR003406">
    <property type="entry name" value="Glyco_trans_14"/>
</dbReference>
<comment type="caution">
    <text evidence="12">The sequence shown here is derived from an EMBL/GenBank/DDBJ whole genome shotgun (WGS) entry which is preliminary data.</text>
</comment>
<keyword evidence="3" id="KW-0328">Glycosyltransferase</keyword>
<dbReference type="GO" id="GO:0000139">
    <property type="term" value="C:Golgi membrane"/>
    <property type="evidence" value="ECO:0007669"/>
    <property type="project" value="UniProtKB-SubCell"/>
</dbReference>
<evidence type="ECO:0000256" key="5">
    <source>
        <dbReference type="ARBA" id="ARBA00022692"/>
    </source>
</evidence>
<organism evidence="12 13">
    <name type="scientific">Tachysurus vachellii</name>
    <name type="common">Darkbarbel catfish</name>
    <name type="synonym">Pelteobagrus vachellii</name>
    <dbReference type="NCBI Taxonomy" id="175792"/>
    <lineage>
        <taxon>Eukaryota</taxon>
        <taxon>Metazoa</taxon>
        <taxon>Chordata</taxon>
        <taxon>Craniata</taxon>
        <taxon>Vertebrata</taxon>
        <taxon>Euteleostomi</taxon>
        <taxon>Actinopterygii</taxon>
        <taxon>Neopterygii</taxon>
        <taxon>Teleostei</taxon>
        <taxon>Ostariophysi</taxon>
        <taxon>Siluriformes</taxon>
        <taxon>Bagridae</taxon>
        <taxon>Tachysurus</taxon>
    </lineage>
</organism>
<evidence type="ECO:0000313" key="12">
    <source>
        <dbReference type="EMBL" id="KAK2827530.1"/>
    </source>
</evidence>
<dbReference type="Pfam" id="PF02485">
    <property type="entry name" value="Branch"/>
    <property type="match status" value="1"/>
</dbReference>
<dbReference type="PANTHER" id="PTHR19297:SF7">
    <property type="entry name" value="BETA-1,3-GALACTOSYL-O-GLYCOSYL-GLYCOPROTEIN BETA-1,6-N-ACETYLGLUCOSAMINYLTRANSFERASE 4"/>
    <property type="match status" value="1"/>
</dbReference>
<evidence type="ECO:0000256" key="3">
    <source>
        <dbReference type="ARBA" id="ARBA00022676"/>
    </source>
</evidence>